<dbReference type="PRINTS" id="PR00463">
    <property type="entry name" value="EP450I"/>
</dbReference>
<keyword evidence="11 15" id="KW-0503">Monooxygenase</keyword>
<dbReference type="SUPFAM" id="SSF48264">
    <property type="entry name" value="Cytochrome P450"/>
    <property type="match status" value="1"/>
</dbReference>
<dbReference type="Gene3D" id="1.10.630.10">
    <property type="entry name" value="Cytochrome P450"/>
    <property type="match status" value="1"/>
</dbReference>
<evidence type="ECO:0000256" key="12">
    <source>
        <dbReference type="ARBA" id="ARBA00023136"/>
    </source>
</evidence>
<keyword evidence="7 14" id="KW-0479">Metal-binding</keyword>
<evidence type="ECO:0000256" key="8">
    <source>
        <dbReference type="ARBA" id="ARBA00022989"/>
    </source>
</evidence>
<keyword evidence="5 14" id="KW-0349">Heme</keyword>
<accession>A0A8H6RW38</accession>
<comment type="subcellular location">
    <subcellularLocation>
        <location evidence="2">Membrane</location>
        <topology evidence="2">Single-pass membrane protein</topology>
    </subcellularLocation>
</comment>
<keyword evidence="10 14" id="KW-0408">Iron</keyword>
<evidence type="ECO:0000256" key="6">
    <source>
        <dbReference type="ARBA" id="ARBA00022692"/>
    </source>
</evidence>
<evidence type="ECO:0000256" key="2">
    <source>
        <dbReference type="ARBA" id="ARBA00004167"/>
    </source>
</evidence>
<organism evidence="17 18">
    <name type="scientific">Mycena chlorophos</name>
    <name type="common">Agaric fungus</name>
    <name type="synonym">Agaricus chlorophos</name>
    <dbReference type="NCBI Taxonomy" id="658473"/>
    <lineage>
        <taxon>Eukaryota</taxon>
        <taxon>Fungi</taxon>
        <taxon>Dikarya</taxon>
        <taxon>Basidiomycota</taxon>
        <taxon>Agaricomycotina</taxon>
        <taxon>Agaricomycetes</taxon>
        <taxon>Agaricomycetidae</taxon>
        <taxon>Agaricales</taxon>
        <taxon>Marasmiineae</taxon>
        <taxon>Mycenaceae</taxon>
        <taxon>Mycena</taxon>
    </lineage>
</organism>
<dbReference type="InterPro" id="IPR017972">
    <property type="entry name" value="Cyt_P450_CS"/>
</dbReference>
<keyword evidence="8 16" id="KW-1133">Transmembrane helix</keyword>
<dbReference type="AlphaFoldDB" id="A0A8H6RW38"/>
<keyword evidence="9 15" id="KW-0560">Oxidoreductase</keyword>
<dbReference type="PANTHER" id="PTHR46300">
    <property type="entry name" value="P450, PUTATIVE (EUROFUNG)-RELATED-RELATED"/>
    <property type="match status" value="1"/>
</dbReference>
<dbReference type="GO" id="GO:0016020">
    <property type="term" value="C:membrane"/>
    <property type="evidence" value="ECO:0007669"/>
    <property type="project" value="UniProtKB-SubCell"/>
</dbReference>
<evidence type="ECO:0000256" key="7">
    <source>
        <dbReference type="ARBA" id="ARBA00022723"/>
    </source>
</evidence>
<evidence type="ECO:0000256" key="14">
    <source>
        <dbReference type="PIRSR" id="PIRSR602401-1"/>
    </source>
</evidence>
<evidence type="ECO:0000256" key="15">
    <source>
        <dbReference type="RuleBase" id="RU000461"/>
    </source>
</evidence>
<evidence type="ECO:0000313" key="18">
    <source>
        <dbReference type="Proteomes" id="UP000613580"/>
    </source>
</evidence>
<reference evidence="17" key="1">
    <citation type="submission" date="2020-05" db="EMBL/GenBank/DDBJ databases">
        <title>Mycena genomes resolve the evolution of fungal bioluminescence.</title>
        <authorList>
            <person name="Tsai I.J."/>
        </authorList>
    </citation>
    <scope>NUCLEOTIDE SEQUENCE</scope>
    <source>
        <strain evidence="17">110903Hualien_Pintung</strain>
    </source>
</reference>
<dbReference type="InterPro" id="IPR001128">
    <property type="entry name" value="Cyt_P450"/>
</dbReference>
<evidence type="ECO:0000256" key="13">
    <source>
        <dbReference type="ARBA" id="ARBA00023180"/>
    </source>
</evidence>
<dbReference type="GO" id="GO:0005506">
    <property type="term" value="F:iron ion binding"/>
    <property type="evidence" value="ECO:0007669"/>
    <property type="project" value="InterPro"/>
</dbReference>
<evidence type="ECO:0000256" key="10">
    <source>
        <dbReference type="ARBA" id="ARBA00023004"/>
    </source>
</evidence>
<keyword evidence="6 16" id="KW-0812">Transmembrane</keyword>
<dbReference type="PRINTS" id="PR00385">
    <property type="entry name" value="P450"/>
</dbReference>
<evidence type="ECO:0000256" key="3">
    <source>
        <dbReference type="ARBA" id="ARBA00005179"/>
    </source>
</evidence>
<dbReference type="Proteomes" id="UP000613580">
    <property type="component" value="Unassembled WGS sequence"/>
</dbReference>
<evidence type="ECO:0000256" key="9">
    <source>
        <dbReference type="ARBA" id="ARBA00023002"/>
    </source>
</evidence>
<dbReference type="InterPro" id="IPR036396">
    <property type="entry name" value="Cyt_P450_sf"/>
</dbReference>
<dbReference type="Pfam" id="PF00067">
    <property type="entry name" value="p450"/>
    <property type="match status" value="1"/>
</dbReference>
<dbReference type="InterPro" id="IPR050364">
    <property type="entry name" value="Cytochrome_P450_fung"/>
</dbReference>
<comment type="similarity">
    <text evidence="4 15">Belongs to the cytochrome P450 family.</text>
</comment>
<comment type="pathway">
    <text evidence="3">Secondary metabolite biosynthesis.</text>
</comment>
<protein>
    <submittedName>
        <fullName evidence="17">Cytochrome P450</fullName>
    </submittedName>
</protein>
<evidence type="ECO:0000256" key="16">
    <source>
        <dbReference type="SAM" id="Phobius"/>
    </source>
</evidence>
<keyword evidence="12 16" id="KW-0472">Membrane</keyword>
<comment type="caution">
    <text evidence="17">The sequence shown here is derived from an EMBL/GenBank/DDBJ whole genome shotgun (WGS) entry which is preliminary data.</text>
</comment>
<evidence type="ECO:0000313" key="17">
    <source>
        <dbReference type="EMBL" id="KAF7288860.1"/>
    </source>
</evidence>
<dbReference type="GO" id="GO:0016705">
    <property type="term" value="F:oxidoreductase activity, acting on paired donors, with incorporation or reduction of molecular oxygen"/>
    <property type="evidence" value="ECO:0007669"/>
    <property type="project" value="InterPro"/>
</dbReference>
<evidence type="ECO:0000256" key="11">
    <source>
        <dbReference type="ARBA" id="ARBA00023033"/>
    </source>
</evidence>
<comment type="cofactor">
    <cofactor evidence="1 14">
        <name>heme</name>
        <dbReference type="ChEBI" id="CHEBI:30413"/>
    </cofactor>
</comment>
<proteinExistence type="inferred from homology"/>
<dbReference type="InterPro" id="IPR002401">
    <property type="entry name" value="Cyt_P450_E_grp-I"/>
</dbReference>
<dbReference type="PROSITE" id="PS00086">
    <property type="entry name" value="CYTOCHROME_P450"/>
    <property type="match status" value="1"/>
</dbReference>
<sequence>MSASAPELVVLPSSLALIPTRLGLTLVSLALAAFLIPLLIRPRIRSPEGHPTPPGPFFRRWYLGQYNELVLDKWARRFGPLYSVWFGDQMFVVLSHPKVVQDLLVENGAIFSSRKNYYVKNEVILHDRAITANPYDQRWRDHRKMAMKYLSEKAVGGYSDAIESEVVTLLRSLYDESKHCADPMSPALSAVRYTLNNMLRVSFGTRTTSLDDPLLHRIQRLVMEFDDITSPTSNAIDFFPFLRLFPTKTHQRAATLNAEMNDQYGGMIAAMQAKLDAGLGAEIPDCAMKHLLEGAAQEGGWESEDVLMLAVAFAFGGVHSIAGILQWFIAFMATHPAVAAAAHAELDQVVGRDRLPNNEDEKDMPYIHAIIKEVQRIHSPFWVPTPHYSTQDFVYSGMFIPKDTVLLLNCWTIHHDETRYPDSYTFNPDRYLGDTLASSASSKLRDPMARDHWAFGAGRRICPGFAIAEREIWLAVSGLLWTYTFHQVPNEPISLAEYEGSSGRTPLPFKIQLKLRHPRAREVMEAHDPAHTI</sequence>
<dbReference type="GO" id="GO:0020037">
    <property type="term" value="F:heme binding"/>
    <property type="evidence" value="ECO:0007669"/>
    <property type="project" value="InterPro"/>
</dbReference>
<evidence type="ECO:0000256" key="4">
    <source>
        <dbReference type="ARBA" id="ARBA00010617"/>
    </source>
</evidence>
<dbReference type="PANTHER" id="PTHR46300:SF2">
    <property type="entry name" value="CYTOCHROME P450 MONOOXYGENASE ALNH-RELATED"/>
    <property type="match status" value="1"/>
</dbReference>
<keyword evidence="13" id="KW-0325">Glycoprotein</keyword>
<evidence type="ECO:0000256" key="5">
    <source>
        <dbReference type="ARBA" id="ARBA00022617"/>
    </source>
</evidence>
<evidence type="ECO:0000256" key="1">
    <source>
        <dbReference type="ARBA" id="ARBA00001971"/>
    </source>
</evidence>
<dbReference type="OrthoDB" id="1470350at2759"/>
<gene>
    <name evidence="17" type="ORF">HMN09_01368400</name>
</gene>
<feature type="binding site" description="axial binding residue" evidence="14">
    <location>
        <position position="462"/>
    </location>
    <ligand>
        <name>heme</name>
        <dbReference type="ChEBI" id="CHEBI:30413"/>
    </ligand>
    <ligandPart>
        <name>Fe</name>
        <dbReference type="ChEBI" id="CHEBI:18248"/>
    </ligandPart>
</feature>
<feature type="transmembrane region" description="Helical" evidence="16">
    <location>
        <begin position="20"/>
        <end position="40"/>
    </location>
</feature>
<feature type="transmembrane region" description="Helical" evidence="16">
    <location>
        <begin position="306"/>
        <end position="329"/>
    </location>
</feature>
<dbReference type="EMBL" id="JACAZE010000031">
    <property type="protein sequence ID" value="KAF7288860.1"/>
    <property type="molecule type" value="Genomic_DNA"/>
</dbReference>
<name>A0A8H6RW38_MYCCL</name>
<keyword evidence="18" id="KW-1185">Reference proteome</keyword>
<dbReference type="GO" id="GO:0004497">
    <property type="term" value="F:monooxygenase activity"/>
    <property type="evidence" value="ECO:0007669"/>
    <property type="project" value="UniProtKB-KW"/>
</dbReference>